<evidence type="ECO:0000256" key="1">
    <source>
        <dbReference type="ARBA" id="ARBA00009437"/>
    </source>
</evidence>
<comment type="similarity">
    <text evidence="1">Belongs to the LysR transcriptional regulatory family.</text>
</comment>
<dbReference type="SUPFAM" id="SSF53850">
    <property type="entry name" value="Periplasmic binding protein-like II"/>
    <property type="match status" value="1"/>
</dbReference>
<name>A0A9X3EGL3_9GAMM</name>
<dbReference type="InterPro" id="IPR036388">
    <property type="entry name" value="WH-like_DNA-bd_sf"/>
</dbReference>
<dbReference type="Gene3D" id="1.10.10.10">
    <property type="entry name" value="Winged helix-like DNA-binding domain superfamily/Winged helix DNA-binding domain"/>
    <property type="match status" value="1"/>
</dbReference>
<dbReference type="Pfam" id="PF03466">
    <property type="entry name" value="LysR_substrate"/>
    <property type="match status" value="1"/>
</dbReference>
<dbReference type="SUPFAM" id="SSF46785">
    <property type="entry name" value="Winged helix' DNA-binding domain"/>
    <property type="match status" value="1"/>
</dbReference>
<dbReference type="GO" id="GO:0006351">
    <property type="term" value="P:DNA-templated transcription"/>
    <property type="evidence" value="ECO:0007669"/>
    <property type="project" value="TreeGrafter"/>
</dbReference>
<dbReference type="PANTHER" id="PTHR30537:SF5">
    <property type="entry name" value="HTH-TYPE TRANSCRIPTIONAL ACTIVATOR TTDR-RELATED"/>
    <property type="match status" value="1"/>
</dbReference>
<evidence type="ECO:0000313" key="6">
    <source>
        <dbReference type="EMBL" id="MCY0967218.1"/>
    </source>
</evidence>
<dbReference type="FunFam" id="1.10.10.10:FF:000001">
    <property type="entry name" value="LysR family transcriptional regulator"/>
    <property type="match status" value="1"/>
</dbReference>
<evidence type="ECO:0000313" key="7">
    <source>
        <dbReference type="Proteomes" id="UP001150830"/>
    </source>
</evidence>
<dbReference type="GO" id="GO:0003700">
    <property type="term" value="F:DNA-binding transcription factor activity"/>
    <property type="evidence" value="ECO:0007669"/>
    <property type="project" value="InterPro"/>
</dbReference>
<feature type="domain" description="HTH lysR-type" evidence="5">
    <location>
        <begin position="5"/>
        <end position="62"/>
    </location>
</feature>
<gene>
    <name evidence="6" type="ORF">OUO13_18730</name>
</gene>
<comment type="caution">
    <text evidence="6">The sequence shown here is derived from an EMBL/GenBank/DDBJ whole genome shotgun (WGS) entry which is preliminary data.</text>
</comment>
<accession>A0A9X3EGL3</accession>
<evidence type="ECO:0000259" key="5">
    <source>
        <dbReference type="PROSITE" id="PS50931"/>
    </source>
</evidence>
<proteinExistence type="inferred from homology"/>
<evidence type="ECO:0000256" key="3">
    <source>
        <dbReference type="ARBA" id="ARBA00023125"/>
    </source>
</evidence>
<dbReference type="EMBL" id="JAPNOA010000059">
    <property type="protein sequence ID" value="MCY0967218.1"/>
    <property type="molecule type" value="Genomic_DNA"/>
</dbReference>
<dbReference type="Proteomes" id="UP001150830">
    <property type="component" value="Unassembled WGS sequence"/>
</dbReference>
<sequence length="311" mass="34936">MKDRWDLMDLTVFTTLVRNGSFTGTAVELGYSAAYISKRISDLEKRLGTRLFNRTTRSLQLTAEGNIAYGWASRILDAADSMEREVANSQQAPAGSLRISTSLRMGREHVAPILSQLVREYPQLEVWLELVDRKVDLLEEGIDINIRNGVVDEPHMVCQLVSRCSRILVAAPSYLAEHGEPQRLQDLSDHECLFYRDGDNVFGAWKLEGPNGMETIRAGSQKLQSHHSDLVKNWAIDGHGIILLADWDVWKPLQEGKLVRVLPQYFQRADIWAVTPARSSSSARLKTCVDYLISQMQKGPWALQGAGTMTP</sequence>
<dbReference type="InterPro" id="IPR005119">
    <property type="entry name" value="LysR_subst-bd"/>
</dbReference>
<organism evidence="6 7">
    <name type="scientific">Parathalassolituus penaei</name>
    <dbReference type="NCBI Taxonomy" id="2997323"/>
    <lineage>
        <taxon>Bacteria</taxon>
        <taxon>Pseudomonadati</taxon>
        <taxon>Pseudomonadota</taxon>
        <taxon>Gammaproteobacteria</taxon>
        <taxon>Oceanospirillales</taxon>
        <taxon>Oceanospirillaceae</taxon>
        <taxon>Parathalassolituus</taxon>
    </lineage>
</organism>
<dbReference type="InterPro" id="IPR000847">
    <property type="entry name" value="LysR_HTH_N"/>
</dbReference>
<dbReference type="Gene3D" id="3.40.190.290">
    <property type="match status" value="1"/>
</dbReference>
<dbReference type="InterPro" id="IPR058163">
    <property type="entry name" value="LysR-type_TF_proteobact-type"/>
</dbReference>
<dbReference type="PANTHER" id="PTHR30537">
    <property type="entry name" value="HTH-TYPE TRANSCRIPTIONAL REGULATOR"/>
    <property type="match status" value="1"/>
</dbReference>
<dbReference type="PROSITE" id="PS50931">
    <property type="entry name" value="HTH_LYSR"/>
    <property type="match status" value="1"/>
</dbReference>
<keyword evidence="2" id="KW-0805">Transcription regulation</keyword>
<dbReference type="InterPro" id="IPR036390">
    <property type="entry name" value="WH_DNA-bd_sf"/>
</dbReference>
<keyword evidence="4" id="KW-0804">Transcription</keyword>
<evidence type="ECO:0000256" key="4">
    <source>
        <dbReference type="ARBA" id="ARBA00023163"/>
    </source>
</evidence>
<reference evidence="6" key="1">
    <citation type="submission" date="2022-11" db="EMBL/GenBank/DDBJ databases">
        <title>Parathalassolutuus dongxingensis gen. nov., sp. nov., a novel member of family Oceanospirillaceae isolated from a coastal shrimp pond in Guangxi, China.</title>
        <authorList>
            <person name="Chen H."/>
        </authorList>
    </citation>
    <scope>NUCLEOTIDE SEQUENCE</scope>
    <source>
        <strain evidence="6">G-43</strain>
    </source>
</reference>
<dbReference type="AlphaFoldDB" id="A0A9X3EGL3"/>
<dbReference type="Pfam" id="PF00126">
    <property type="entry name" value="HTH_1"/>
    <property type="match status" value="1"/>
</dbReference>
<protein>
    <submittedName>
        <fullName evidence="6">LysR substrate-binding domain-containing protein</fullName>
    </submittedName>
</protein>
<dbReference type="GO" id="GO:0043565">
    <property type="term" value="F:sequence-specific DNA binding"/>
    <property type="evidence" value="ECO:0007669"/>
    <property type="project" value="TreeGrafter"/>
</dbReference>
<keyword evidence="7" id="KW-1185">Reference proteome</keyword>
<dbReference type="FunFam" id="3.40.190.290:FF:000001">
    <property type="entry name" value="Transcriptional regulator, LysR family"/>
    <property type="match status" value="1"/>
</dbReference>
<evidence type="ECO:0000256" key="2">
    <source>
        <dbReference type="ARBA" id="ARBA00023015"/>
    </source>
</evidence>
<keyword evidence="3" id="KW-0238">DNA-binding</keyword>